<dbReference type="InterPro" id="IPR011650">
    <property type="entry name" value="Peptidase_M20_dimer"/>
</dbReference>
<name>A0A220VBB3_9GAMM</name>
<dbReference type="SUPFAM" id="SSF53187">
    <property type="entry name" value="Zn-dependent exopeptidases"/>
    <property type="match status" value="1"/>
</dbReference>
<keyword evidence="7" id="KW-1185">Reference proteome</keyword>
<dbReference type="GO" id="GO:0016787">
    <property type="term" value="F:hydrolase activity"/>
    <property type="evidence" value="ECO:0007669"/>
    <property type="project" value="UniProtKB-KW"/>
</dbReference>
<feature type="active site" evidence="4">
    <location>
        <position position="72"/>
    </location>
</feature>
<evidence type="ECO:0000256" key="4">
    <source>
        <dbReference type="PIRSR" id="PIRSR037238-1"/>
    </source>
</evidence>
<dbReference type="InterPro" id="IPR017150">
    <property type="entry name" value="Pept_M20_glutamate_carboxypep"/>
</dbReference>
<evidence type="ECO:0000256" key="1">
    <source>
        <dbReference type="ARBA" id="ARBA00022723"/>
    </source>
</evidence>
<reference evidence="6 7" key="1">
    <citation type="journal article" date="2016" name="Int. J. Syst. Evol. Microbiol.">
        <title>Paraphotobacterium marinum gen. nov., sp. nov., a member of the family Vibrionaceae, isolated from surface seawater.</title>
        <authorList>
            <person name="Huang Z."/>
            <person name="Dong C."/>
            <person name="Shao Z."/>
        </authorList>
    </citation>
    <scope>NUCLEOTIDE SEQUENCE [LARGE SCALE GENOMIC DNA]</scope>
    <source>
        <strain evidence="6 7">NSCS20N07D</strain>
    </source>
</reference>
<gene>
    <name evidence="6" type="ORF">CF386_00270</name>
</gene>
<dbReference type="PANTHER" id="PTHR43808">
    <property type="entry name" value="ACETYLORNITHINE DEACETYLASE"/>
    <property type="match status" value="1"/>
</dbReference>
<dbReference type="RefSeq" id="WP_089072545.1">
    <property type="nucleotide sequence ID" value="NZ_CBCSAM010000001.1"/>
</dbReference>
<feature type="domain" description="Peptidase M20 dimerisation" evidence="5">
    <location>
        <begin position="165"/>
        <end position="264"/>
    </location>
</feature>
<protein>
    <submittedName>
        <fullName evidence="6">Peptidase M20</fullName>
    </submittedName>
</protein>
<dbReference type="Gene3D" id="3.30.70.360">
    <property type="match status" value="1"/>
</dbReference>
<dbReference type="Gene3D" id="3.40.630.10">
    <property type="entry name" value="Zn peptidases"/>
    <property type="match status" value="1"/>
</dbReference>
<dbReference type="PIRSF" id="PIRSF037238">
    <property type="entry name" value="Carboxypeptidase_G2"/>
    <property type="match status" value="1"/>
</dbReference>
<dbReference type="OrthoDB" id="9776600at2"/>
<evidence type="ECO:0000313" key="6">
    <source>
        <dbReference type="EMBL" id="ASK77635.1"/>
    </source>
</evidence>
<evidence type="ECO:0000259" key="5">
    <source>
        <dbReference type="Pfam" id="PF07687"/>
    </source>
</evidence>
<dbReference type="PANTHER" id="PTHR43808:SF9">
    <property type="entry name" value="BLL0789 PROTEIN"/>
    <property type="match status" value="1"/>
</dbReference>
<sequence length="362" mass="40322">MDFSVLKQLVEINSWTKNKVGVDLNGEIMKSLYRDIGYQISEYKREDIGNHLYFKTKFNSKNTRLLLLGHLDTVFPPETFTQFKEDAEWVYGPGVCDMKGGNFIAYCALKNIFQKYGHVYNIDVLLVSDEETGSDDSKKLSQEIALNYDECIDFEAAGQNMEVVVARKGIATFKLNFEGKAAHAGNHYTEGKNANLAAAKALIALTDLTCIEKGTTVNAGVIKGGIGANTIAPTSEILVEARFESLEEKNRVLRDIDLVVKEQWVRGVSCKLSGGVQRDVMVETNAQKAFIKKIEKKLGYVLKKEKRGGVSDANVFAEKGVATLDGFGPFGDGDHTVHERANKKSFAQRINESYQIFELYQI</sequence>
<keyword evidence="2" id="KW-0378">Hydrolase</keyword>
<dbReference type="InterPro" id="IPR002933">
    <property type="entry name" value="Peptidase_M20"/>
</dbReference>
<keyword evidence="1" id="KW-0479">Metal-binding</keyword>
<dbReference type="Proteomes" id="UP000242175">
    <property type="component" value="Chromosome large"/>
</dbReference>
<accession>A0A220VBB3</accession>
<dbReference type="InterPro" id="IPR050072">
    <property type="entry name" value="Peptidase_M20A"/>
</dbReference>
<evidence type="ECO:0000256" key="2">
    <source>
        <dbReference type="ARBA" id="ARBA00022801"/>
    </source>
</evidence>
<proteinExistence type="predicted"/>
<feature type="active site" description="Proton acceptor" evidence="4">
    <location>
        <position position="130"/>
    </location>
</feature>
<dbReference type="SUPFAM" id="SSF55031">
    <property type="entry name" value="Bacterial exopeptidase dimerisation domain"/>
    <property type="match status" value="1"/>
</dbReference>
<dbReference type="EMBL" id="CP022355">
    <property type="protein sequence ID" value="ASK77635.1"/>
    <property type="molecule type" value="Genomic_DNA"/>
</dbReference>
<evidence type="ECO:0000256" key="3">
    <source>
        <dbReference type="ARBA" id="ARBA00023285"/>
    </source>
</evidence>
<dbReference type="AlphaFoldDB" id="A0A220VBB3"/>
<dbReference type="KEGG" id="pmai:CF386_00270"/>
<dbReference type="Pfam" id="PF01546">
    <property type="entry name" value="Peptidase_M20"/>
    <property type="match status" value="1"/>
</dbReference>
<keyword evidence="3" id="KW-0170">Cobalt</keyword>
<dbReference type="GO" id="GO:0046872">
    <property type="term" value="F:metal ion binding"/>
    <property type="evidence" value="ECO:0007669"/>
    <property type="project" value="UniProtKB-KW"/>
</dbReference>
<dbReference type="InterPro" id="IPR036264">
    <property type="entry name" value="Bact_exopeptidase_dim_dom"/>
</dbReference>
<evidence type="ECO:0000313" key="7">
    <source>
        <dbReference type="Proteomes" id="UP000242175"/>
    </source>
</evidence>
<dbReference type="CDD" id="cd03885">
    <property type="entry name" value="M20_CPDG2"/>
    <property type="match status" value="1"/>
</dbReference>
<organism evidence="6 7">
    <name type="scientific">Paraphotobacterium marinum</name>
    <dbReference type="NCBI Taxonomy" id="1755811"/>
    <lineage>
        <taxon>Bacteria</taxon>
        <taxon>Pseudomonadati</taxon>
        <taxon>Pseudomonadota</taxon>
        <taxon>Gammaproteobacteria</taxon>
        <taxon>Vibrionales</taxon>
        <taxon>Vibrionaceae</taxon>
        <taxon>Paraphotobacterium</taxon>
    </lineage>
</organism>
<dbReference type="Pfam" id="PF07687">
    <property type="entry name" value="M20_dimer"/>
    <property type="match status" value="1"/>
</dbReference>